<feature type="disulfide bond" evidence="6">
    <location>
        <begin position="317"/>
        <end position="327"/>
    </location>
</feature>
<feature type="disulfide bond" evidence="6">
    <location>
        <begin position="58"/>
        <end position="122"/>
    </location>
</feature>
<feature type="compositionally biased region" description="Basic residues" evidence="7">
    <location>
        <begin position="390"/>
        <end position="403"/>
    </location>
</feature>
<keyword evidence="1 8" id="KW-0732">Signal</keyword>
<evidence type="ECO:0000256" key="4">
    <source>
        <dbReference type="ARBA" id="ARBA00023170"/>
    </source>
</evidence>
<dbReference type="RefSeq" id="XP_798676.4">
    <property type="nucleotide sequence ID" value="XM_793583.5"/>
</dbReference>
<name>A0A7M7RIU8_STRPU</name>
<evidence type="ECO:0000256" key="7">
    <source>
        <dbReference type="SAM" id="MobiDB-lite"/>
    </source>
</evidence>
<evidence type="ECO:0000256" key="2">
    <source>
        <dbReference type="ARBA" id="ARBA00022737"/>
    </source>
</evidence>
<evidence type="ECO:0000259" key="9">
    <source>
        <dbReference type="PROSITE" id="PS50287"/>
    </source>
</evidence>
<dbReference type="PROSITE" id="PS50287">
    <property type="entry name" value="SRCR_2"/>
    <property type="match status" value="3"/>
</dbReference>
<feature type="disulfide bond" evidence="6">
    <location>
        <begin position="71"/>
        <end position="132"/>
    </location>
</feature>
<dbReference type="GO" id="GO:0016020">
    <property type="term" value="C:membrane"/>
    <property type="evidence" value="ECO:0007669"/>
    <property type="project" value="InterPro"/>
</dbReference>
<dbReference type="InterPro" id="IPR053243">
    <property type="entry name" value="SJ_maturation_regulator"/>
</dbReference>
<keyword evidence="4" id="KW-0675">Receptor</keyword>
<dbReference type="Gene3D" id="3.10.250.10">
    <property type="entry name" value="SRCR-like domain"/>
    <property type="match status" value="3"/>
</dbReference>
<dbReference type="FunFam" id="3.10.250.10:FF:000001">
    <property type="entry name" value="Lysyl oxidase 4 isoform X1"/>
    <property type="match status" value="1"/>
</dbReference>
<dbReference type="GeneID" id="594134"/>
<dbReference type="PANTHER" id="PTHR47653:SF1">
    <property type="entry name" value="DELETED IN MALIGNANT BRAIN TUMORS 1 PROTEIN"/>
    <property type="match status" value="1"/>
</dbReference>
<proteinExistence type="predicted"/>
<evidence type="ECO:0000256" key="1">
    <source>
        <dbReference type="ARBA" id="ARBA00022729"/>
    </source>
</evidence>
<evidence type="ECO:0000256" key="8">
    <source>
        <dbReference type="SAM" id="SignalP"/>
    </source>
</evidence>
<feature type="disulfide bond" evidence="6">
    <location>
        <begin position="209"/>
        <end position="219"/>
    </location>
</feature>
<dbReference type="OrthoDB" id="6286334at2759"/>
<dbReference type="KEGG" id="spu:594134"/>
<evidence type="ECO:0000313" key="11">
    <source>
        <dbReference type="Proteomes" id="UP000007110"/>
    </source>
</evidence>
<accession>A0A7M7RIU8</accession>
<keyword evidence="2" id="KW-0677">Repeat</keyword>
<reference evidence="10" key="2">
    <citation type="submission" date="2021-01" db="UniProtKB">
        <authorList>
            <consortium name="EnsemblMetazoa"/>
        </authorList>
    </citation>
    <scope>IDENTIFICATION</scope>
</reference>
<dbReference type="InParanoid" id="A0A7M7RIU8"/>
<feature type="chain" id="PRO_5029528233" description="SRCR domain-containing protein" evidence="8">
    <location>
        <begin position="30"/>
        <end position="656"/>
    </location>
</feature>
<dbReference type="PANTHER" id="PTHR47653">
    <property type="entry name" value="PROTEIN BARK BEETLE"/>
    <property type="match status" value="1"/>
</dbReference>
<dbReference type="Proteomes" id="UP000007110">
    <property type="component" value="Unassembled WGS sequence"/>
</dbReference>
<feature type="domain" description="SRCR" evidence="9">
    <location>
        <begin position="247"/>
        <end position="349"/>
    </location>
</feature>
<dbReference type="FunFam" id="3.10.250.10:FF:000007">
    <property type="entry name" value="Soluble scavenger receptor cysteine-rich domain-containing protein SSC5D"/>
    <property type="match status" value="1"/>
</dbReference>
<dbReference type="InterPro" id="IPR001190">
    <property type="entry name" value="SRCR"/>
</dbReference>
<keyword evidence="5" id="KW-0325">Glycoprotein</keyword>
<evidence type="ECO:0000313" key="10">
    <source>
        <dbReference type="EnsemblMetazoa" id="XP_798676"/>
    </source>
</evidence>
<feature type="domain" description="SRCR" evidence="9">
    <location>
        <begin position="31"/>
        <end position="133"/>
    </location>
</feature>
<protein>
    <recommendedName>
        <fullName evidence="9">SRCR domain-containing protein</fullName>
    </recommendedName>
</protein>
<reference evidence="11" key="1">
    <citation type="submission" date="2015-02" db="EMBL/GenBank/DDBJ databases">
        <title>Genome sequencing for Strongylocentrotus purpuratus.</title>
        <authorList>
            <person name="Murali S."/>
            <person name="Liu Y."/>
            <person name="Vee V."/>
            <person name="English A."/>
            <person name="Wang M."/>
            <person name="Skinner E."/>
            <person name="Han Y."/>
            <person name="Muzny D.M."/>
            <person name="Worley K.C."/>
            <person name="Gibbs R.A."/>
        </authorList>
    </citation>
    <scope>NUCLEOTIDE SEQUENCE</scope>
</reference>
<dbReference type="Pfam" id="PF00530">
    <property type="entry name" value="SRCR"/>
    <property type="match status" value="3"/>
</dbReference>
<feature type="region of interest" description="Disordered" evidence="7">
    <location>
        <begin position="390"/>
        <end position="419"/>
    </location>
</feature>
<dbReference type="SMART" id="SM00202">
    <property type="entry name" value="SR"/>
    <property type="match status" value="3"/>
</dbReference>
<evidence type="ECO:0000256" key="6">
    <source>
        <dbReference type="PROSITE-ProRule" id="PRU00196"/>
    </source>
</evidence>
<dbReference type="InterPro" id="IPR036772">
    <property type="entry name" value="SRCR-like_dom_sf"/>
</dbReference>
<dbReference type="PRINTS" id="PR00258">
    <property type="entry name" value="SPERACTRCPTR"/>
</dbReference>
<evidence type="ECO:0000256" key="5">
    <source>
        <dbReference type="ARBA" id="ARBA00023180"/>
    </source>
</evidence>
<keyword evidence="11" id="KW-1185">Reference proteome</keyword>
<feature type="domain" description="SRCR" evidence="9">
    <location>
        <begin position="137"/>
        <end position="238"/>
    </location>
</feature>
<evidence type="ECO:0000256" key="3">
    <source>
        <dbReference type="ARBA" id="ARBA00023157"/>
    </source>
</evidence>
<dbReference type="OMA" id="KYICCEA"/>
<sequence>MARPNNLQIHCSTLVFLLATSLVFIKANATVRLVNNFDTETNKGRVEIFYGDAWGTICDDNWDILDADVVCRQLGYTGAIRALKRAYFGPGENLIWIDDVACTGNEKRIQDCPNLGWGTHDCLHLEDASVECSTATVRLVGGPDRYEGNVQVLDDEGNDWGYVCDDRWDDFDAQVACYQLDQRGHEHTKNKSAYGTKNDGPLVLNNLDCAGNEDALQRCPNRGIKNCMHSDKAGVGCFRDAIEEGSVRLAGTGYPNRGRVEVYHNEEWGTVCDDYWDYYDAKVVCRQLGFIDSQPKAYYKSYFGAGDGRIWLDNMACGGGEDRLEYCISSNGWGTHDCSHGEDAGVYCDERGDFDAAEITGIILASLFGASILFCCVKYICCEAASNKRQQRRRRSRGRRQSRRSPTAATRPTDPEDHFNAHFNSAYTISDNYDEIFTPPGFPFAYPSSAPPPFSPTDLPPAYDTIISTSGPADSGTPVTSGDTAMGNSVGASDVVTNPIAMAPAPPRSTTSVNAGPVPMPESNFAYPLAQPASNLPYPPEPVMSQQQAPIPANPPAAMPSIEAVAPPPYAMAASHQLEQNNEPLSPSSSCQPTYQVPIEGQVQQSPAAPSPVKSVTVAETSATNDQAHAHLNTFEETSITYIANAEESIDLGLPK</sequence>
<feature type="disulfide bond" evidence="6">
    <location>
        <begin position="102"/>
        <end position="112"/>
    </location>
</feature>
<dbReference type="EnsemblMetazoa" id="XM_793583">
    <property type="protein sequence ID" value="XP_798676"/>
    <property type="gene ID" value="LOC594134"/>
</dbReference>
<feature type="signal peptide" evidence="8">
    <location>
        <begin position="1"/>
        <end position="29"/>
    </location>
</feature>
<dbReference type="SUPFAM" id="SSF56487">
    <property type="entry name" value="SRCR-like"/>
    <property type="match status" value="3"/>
</dbReference>
<dbReference type="AlphaFoldDB" id="A0A7M7RIU8"/>
<comment type="caution">
    <text evidence="6">Lacks conserved residue(s) required for the propagation of feature annotation.</text>
</comment>
<keyword evidence="3 6" id="KW-1015">Disulfide bond</keyword>
<dbReference type="FunFam" id="3.10.250.10:FF:000006">
    <property type="entry name" value="neurotrypsin isoform X2"/>
    <property type="match status" value="1"/>
</dbReference>
<organism evidence="10 11">
    <name type="scientific">Strongylocentrotus purpuratus</name>
    <name type="common">Purple sea urchin</name>
    <dbReference type="NCBI Taxonomy" id="7668"/>
    <lineage>
        <taxon>Eukaryota</taxon>
        <taxon>Metazoa</taxon>
        <taxon>Echinodermata</taxon>
        <taxon>Eleutherozoa</taxon>
        <taxon>Echinozoa</taxon>
        <taxon>Echinoidea</taxon>
        <taxon>Euechinoidea</taxon>
        <taxon>Echinacea</taxon>
        <taxon>Camarodonta</taxon>
        <taxon>Echinidea</taxon>
        <taxon>Strongylocentrotidae</taxon>
        <taxon>Strongylocentrotus</taxon>
    </lineage>
</organism>